<proteinExistence type="inferred from homology"/>
<keyword evidence="6 8" id="KW-0408">Iron</keyword>
<dbReference type="Proteomes" id="UP001148838">
    <property type="component" value="Unassembled WGS sequence"/>
</dbReference>
<evidence type="ECO:0000256" key="8">
    <source>
        <dbReference type="RuleBase" id="RU000461"/>
    </source>
</evidence>
<gene>
    <name evidence="9" type="ORF">ANN_16748</name>
</gene>
<evidence type="ECO:0000313" key="10">
    <source>
        <dbReference type="Proteomes" id="UP001148838"/>
    </source>
</evidence>
<dbReference type="PANTHER" id="PTHR24300">
    <property type="entry name" value="CYTOCHROME P450 508A4-RELATED"/>
    <property type="match status" value="1"/>
</dbReference>
<comment type="caution">
    <text evidence="9">The sequence shown here is derived from an EMBL/GenBank/DDBJ whole genome shotgun (WGS) entry which is preliminary data.</text>
</comment>
<evidence type="ECO:0000256" key="3">
    <source>
        <dbReference type="ARBA" id="ARBA00022617"/>
    </source>
</evidence>
<dbReference type="PRINTS" id="PR00385">
    <property type="entry name" value="P450"/>
</dbReference>
<evidence type="ECO:0000256" key="7">
    <source>
        <dbReference type="ARBA" id="ARBA00023033"/>
    </source>
</evidence>
<dbReference type="SUPFAM" id="SSF48264">
    <property type="entry name" value="Cytochrome P450"/>
    <property type="match status" value="1"/>
</dbReference>
<comment type="cofactor">
    <cofactor evidence="1">
        <name>heme</name>
        <dbReference type="ChEBI" id="CHEBI:30413"/>
    </cofactor>
</comment>
<keyword evidence="7 8" id="KW-0503">Monooxygenase</keyword>
<dbReference type="PRINTS" id="PR00463">
    <property type="entry name" value="EP450I"/>
</dbReference>
<evidence type="ECO:0000256" key="1">
    <source>
        <dbReference type="ARBA" id="ARBA00001971"/>
    </source>
</evidence>
<evidence type="ECO:0000256" key="6">
    <source>
        <dbReference type="ARBA" id="ARBA00023004"/>
    </source>
</evidence>
<dbReference type="InterPro" id="IPR002401">
    <property type="entry name" value="Cyt_P450_E_grp-I"/>
</dbReference>
<reference evidence="9 10" key="1">
    <citation type="journal article" date="2022" name="Allergy">
        <title>Genome assembly and annotation of Periplaneta americana reveal a comprehensive cockroach allergen profile.</title>
        <authorList>
            <person name="Wang L."/>
            <person name="Xiong Q."/>
            <person name="Saelim N."/>
            <person name="Wang L."/>
            <person name="Nong W."/>
            <person name="Wan A.T."/>
            <person name="Shi M."/>
            <person name="Liu X."/>
            <person name="Cao Q."/>
            <person name="Hui J.H.L."/>
            <person name="Sookrung N."/>
            <person name="Leung T.F."/>
            <person name="Tungtrongchitr A."/>
            <person name="Tsui S.K.W."/>
        </authorList>
    </citation>
    <scope>NUCLEOTIDE SEQUENCE [LARGE SCALE GENOMIC DNA]</scope>
    <source>
        <strain evidence="9">PWHHKU_190912</strain>
    </source>
</reference>
<keyword evidence="4 8" id="KW-0479">Metal-binding</keyword>
<dbReference type="InterPro" id="IPR017972">
    <property type="entry name" value="Cyt_P450_CS"/>
</dbReference>
<keyword evidence="3 8" id="KW-0349">Heme</keyword>
<dbReference type="PROSITE" id="PS00086">
    <property type="entry name" value="CYTOCHROME_P450"/>
    <property type="match status" value="1"/>
</dbReference>
<dbReference type="PANTHER" id="PTHR24300:SF376">
    <property type="entry name" value="CYTOCHROME P450 15A1"/>
    <property type="match status" value="1"/>
</dbReference>
<accession>A0ABQ8SQY7</accession>
<sequence length="442" mass="50469">MGTFAEKYGEVTGLYTASQPLILVSGPDAIREALNKPELQGRPTSAIQKLEKRNLGVVFIEDDVWKEQRRFSLRHLRELGMGKREMETIIHDEIRDLMDEVKRYAGLDYSKPVPVRELVAATGANVIYHMLSGERFSLRDPKLRHLMEIIRKLTALTDASGGFTSSMPILLRVFPSLTKYPEFKKFRNELFCFLTEKIEEHKKKLDEDNPSDFIDMFLVEMNKNDSHPSFHMDQLLQLLYELFIAGSDTTSASLSFAFLYMVLYPEVQVKVQKELDAVVGRERLPSLNDRAKLRYVEATLNEIFRMASVAPLAVPHSITNGNSDVEFRGYVIPKNARIVVNLYGLHKDKKYWGDPEKFRPERFLDSEGNLRKEDALIPFGTGKRSCVGESLARNNIFLTFTSFMQNFSMKTPDGDPTPSAEPDGGLVLCARPFRVKMTQRPL</sequence>
<evidence type="ECO:0000256" key="4">
    <source>
        <dbReference type="ARBA" id="ARBA00022723"/>
    </source>
</evidence>
<dbReference type="InterPro" id="IPR001128">
    <property type="entry name" value="Cyt_P450"/>
</dbReference>
<evidence type="ECO:0000256" key="2">
    <source>
        <dbReference type="ARBA" id="ARBA00010617"/>
    </source>
</evidence>
<comment type="similarity">
    <text evidence="2 8">Belongs to the cytochrome P450 family.</text>
</comment>
<dbReference type="InterPro" id="IPR036396">
    <property type="entry name" value="Cyt_P450_sf"/>
</dbReference>
<dbReference type="Gene3D" id="1.10.630.10">
    <property type="entry name" value="Cytochrome P450"/>
    <property type="match status" value="1"/>
</dbReference>
<evidence type="ECO:0000313" key="9">
    <source>
        <dbReference type="EMBL" id="KAJ4436617.1"/>
    </source>
</evidence>
<dbReference type="Pfam" id="PF00067">
    <property type="entry name" value="p450"/>
    <property type="match status" value="1"/>
</dbReference>
<dbReference type="InterPro" id="IPR050182">
    <property type="entry name" value="Cytochrome_P450_fam2"/>
</dbReference>
<keyword evidence="10" id="KW-1185">Reference proteome</keyword>
<protein>
    <recommendedName>
        <fullName evidence="11">Cytochrome P450</fullName>
    </recommendedName>
</protein>
<keyword evidence="5 8" id="KW-0560">Oxidoreductase</keyword>
<name>A0ABQ8SQY7_PERAM</name>
<evidence type="ECO:0008006" key="11">
    <source>
        <dbReference type="Google" id="ProtNLM"/>
    </source>
</evidence>
<organism evidence="9 10">
    <name type="scientific">Periplaneta americana</name>
    <name type="common">American cockroach</name>
    <name type="synonym">Blatta americana</name>
    <dbReference type="NCBI Taxonomy" id="6978"/>
    <lineage>
        <taxon>Eukaryota</taxon>
        <taxon>Metazoa</taxon>
        <taxon>Ecdysozoa</taxon>
        <taxon>Arthropoda</taxon>
        <taxon>Hexapoda</taxon>
        <taxon>Insecta</taxon>
        <taxon>Pterygota</taxon>
        <taxon>Neoptera</taxon>
        <taxon>Polyneoptera</taxon>
        <taxon>Dictyoptera</taxon>
        <taxon>Blattodea</taxon>
        <taxon>Blattoidea</taxon>
        <taxon>Blattidae</taxon>
        <taxon>Blattinae</taxon>
        <taxon>Periplaneta</taxon>
    </lineage>
</organism>
<dbReference type="EMBL" id="JAJSOF020000021">
    <property type="protein sequence ID" value="KAJ4436617.1"/>
    <property type="molecule type" value="Genomic_DNA"/>
</dbReference>
<evidence type="ECO:0000256" key="5">
    <source>
        <dbReference type="ARBA" id="ARBA00023002"/>
    </source>
</evidence>